<reference evidence="1 2" key="1">
    <citation type="submission" date="2020-10" db="EMBL/GenBank/DDBJ databases">
        <title>Plant Genome Project.</title>
        <authorList>
            <person name="Zhang R.-G."/>
        </authorList>
    </citation>
    <scope>NUCLEOTIDE SEQUENCE [LARGE SCALE GENOMIC DNA]</scope>
    <source>
        <strain evidence="1">FAFU-HL-1</strain>
        <tissue evidence="1">Leaf</tissue>
    </source>
</reference>
<name>A0A835JQ92_9ROSI</name>
<organism evidence="1 2">
    <name type="scientific">Salix dunnii</name>
    <dbReference type="NCBI Taxonomy" id="1413687"/>
    <lineage>
        <taxon>Eukaryota</taxon>
        <taxon>Viridiplantae</taxon>
        <taxon>Streptophyta</taxon>
        <taxon>Embryophyta</taxon>
        <taxon>Tracheophyta</taxon>
        <taxon>Spermatophyta</taxon>
        <taxon>Magnoliopsida</taxon>
        <taxon>eudicotyledons</taxon>
        <taxon>Gunneridae</taxon>
        <taxon>Pentapetalae</taxon>
        <taxon>rosids</taxon>
        <taxon>fabids</taxon>
        <taxon>Malpighiales</taxon>
        <taxon>Salicaceae</taxon>
        <taxon>Saliceae</taxon>
        <taxon>Salix</taxon>
    </lineage>
</organism>
<gene>
    <name evidence="1" type="ORF">SADUNF_Sadunf09G0033600</name>
</gene>
<dbReference type="Proteomes" id="UP000657918">
    <property type="component" value="Unassembled WGS sequence"/>
</dbReference>
<sequence>MILTSIHGHHNLLSSSLNIIRLLAAFEGKIGQLSGMTGVMQPLPPMIGKDKTVVCHDRRDSASSTIDLDGADDTLFAIVLNIPVGLYAGIVMKIPFSDFSSFYALALKGLGLNKIAHSEGLNCCRFDSAAYRTFLVRAVVS</sequence>
<keyword evidence="2" id="KW-1185">Reference proteome</keyword>
<evidence type="ECO:0000313" key="1">
    <source>
        <dbReference type="EMBL" id="KAF9675450.1"/>
    </source>
</evidence>
<proteinExistence type="predicted"/>
<dbReference type="OrthoDB" id="422700at2759"/>
<protein>
    <submittedName>
        <fullName evidence="1">Uncharacterized protein</fullName>
    </submittedName>
</protein>
<dbReference type="AlphaFoldDB" id="A0A835JQ92"/>
<evidence type="ECO:0000313" key="2">
    <source>
        <dbReference type="Proteomes" id="UP000657918"/>
    </source>
</evidence>
<comment type="caution">
    <text evidence="1">The sequence shown here is derived from an EMBL/GenBank/DDBJ whole genome shotgun (WGS) entry which is preliminary data.</text>
</comment>
<accession>A0A835JQ92</accession>
<dbReference type="EMBL" id="JADGMS010000009">
    <property type="protein sequence ID" value="KAF9675450.1"/>
    <property type="molecule type" value="Genomic_DNA"/>
</dbReference>